<protein>
    <recommendedName>
        <fullName evidence="1">DZANK-type domain-containing protein</fullName>
    </recommendedName>
</protein>
<organism evidence="2 3">
    <name type="scientific">Priestia koreensis</name>
    <dbReference type="NCBI Taxonomy" id="284581"/>
    <lineage>
        <taxon>Bacteria</taxon>
        <taxon>Bacillati</taxon>
        <taxon>Bacillota</taxon>
        <taxon>Bacilli</taxon>
        <taxon>Bacillales</taxon>
        <taxon>Bacillaceae</taxon>
        <taxon>Priestia</taxon>
    </lineage>
</organism>
<dbReference type="Pfam" id="PF12773">
    <property type="entry name" value="DZR"/>
    <property type="match status" value="1"/>
</dbReference>
<comment type="caution">
    <text evidence="2">The sequence shown here is derived from an EMBL/GenBank/DDBJ whole genome shotgun (WGS) entry which is preliminary data.</text>
</comment>
<feature type="domain" description="DZANK-type" evidence="1">
    <location>
        <begin position="105"/>
        <end position="157"/>
    </location>
</feature>
<dbReference type="RefSeq" id="WP_053403651.1">
    <property type="nucleotide sequence ID" value="NZ_LILC01000037.1"/>
</dbReference>
<sequence length="160" mass="17603">MNDLQSKLGGGLNKIQDSLQQGKQKLQTVQEISQQKKIIQEASSKRALLLIQAGEEVYRKVRNGDIQNEELKERFNLLIELDQRIYGAQQMITSLNQANSDSMSCTGCGSAVTANDKFCGSCGTQVVIPSSEELDTKVCRTCDQSVPANTQFCNCCGTKF</sequence>
<evidence type="ECO:0000313" key="3">
    <source>
        <dbReference type="Proteomes" id="UP000037558"/>
    </source>
</evidence>
<accession>A0A0M0KFM7</accession>
<dbReference type="STRING" id="284581.AMD01_22340"/>
<keyword evidence="3" id="KW-1185">Reference proteome</keyword>
<dbReference type="PATRIC" id="fig|284581.3.peg.3321"/>
<dbReference type="EMBL" id="LILC01000037">
    <property type="protein sequence ID" value="KOO37218.1"/>
    <property type="molecule type" value="Genomic_DNA"/>
</dbReference>
<reference evidence="3" key="1">
    <citation type="submission" date="2015-08" db="EMBL/GenBank/DDBJ databases">
        <title>Fjat-14210 dsm16467.</title>
        <authorList>
            <person name="Liu B."/>
            <person name="Wang J."/>
            <person name="Zhu Y."/>
            <person name="Liu G."/>
            <person name="Chen Q."/>
            <person name="Chen Z."/>
            <person name="Lan J."/>
            <person name="Che J."/>
            <person name="Ge C."/>
            <person name="Shi H."/>
            <person name="Pan Z."/>
            <person name="Liu X."/>
        </authorList>
    </citation>
    <scope>NUCLEOTIDE SEQUENCE [LARGE SCALE GENOMIC DNA]</scope>
    <source>
        <strain evidence="3">DSM 16467</strain>
    </source>
</reference>
<dbReference type="InterPro" id="IPR025874">
    <property type="entry name" value="DZR"/>
</dbReference>
<dbReference type="OrthoDB" id="2922473at2"/>
<proteinExistence type="predicted"/>
<evidence type="ECO:0000259" key="1">
    <source>
        <dbReference type="Pfam" id="PF12773"/>
    </source>
</evidence>
<dbReference type="AlphaFoldDB" id="A0A0M0KFM7"/>
<evidence type="ECO:0000313" key="2">
    <source>
        <dbReference type="EMBL" id="KOO37218.1"/>
    </source>
</evidence>
<name>A0A0M0KFM7_9BACI</name>
<gene>
    <name evidence="2" type="ORF">AMD01_22340</name>
</gene>
<dbReference type="Proteomes" id="UP000037558">
    <property type="component" value="Unassembled WGS sequence"/>
</dbReference>